<evidence type="ECO:0000313" key="2">
    <source>
        <dbReference type="EMBL" id="GAA2737411.1"/>
    </source>
</evidence>
<dbReference type="SUPFAM" id="SSF51338">
    <property type="entry name" value="Composite domain of metallo-dependent hydrolases"/>
    <property type="match status" value="1"/>
</dbReference>
<organism evidence="2 3">
    <name type="scientific">Actinocorallia aurantiaca</name>
    <dbReference type="NCBI Taxonomy" id="46204"/>
    <lineage>
        <taxon>Bacteria</taxon>
        <taxon>Bacillati</taxon>
        <taxon>Actinomycetota</taxon>
        <taxon>Actinomycetes</taxon>
        <taxon>Streptosporangiales</taxon>
        <taxon>Thermomonosporaceae</taxon>
        <taxon>Actinocorallia</taxon>
    </lineage>
</organism>
<evidence type="ECO:0000313" key="3">
    <source>
        <dbReference type="Proteomes" id="UP001501842"/>
    </source>
</evidence>
<dbReference type="PANTHER" id="PTHR43135:SF3">
    <property type="entry name" value="ALPHA-D-RIBOSE 1-METHYLPHOSPHONATE 5-TRIPHOSPHATE DIPHOSPHATASE"/>
    <property type="match status" value="1"/>
</dbReference>
<dbReference type="Gene3D" id="2.30.40.10">
    <property type="entry name" value="Urease, subunit C, domain 1"/>
    <property type="match status" value="1"/>
</dbReference>
<protein>
    <submittedName>
        <fullName evidence="2">Amidohydrolase family protein</fullName>
    </submittedName>
</protein>
<comment type="caution">
    <text evidence="2">The sequence shown here is derived from an EMBL/GenBank/DDBJ whole genome shotgun (WGS) entry which is preliminary data.</text>
</comment>
<dbReference type="RefSeq" id="WP_344456984.1">
    <property type="nucleotide sequence ID" value="NZ_BAAATZ010000034.1"/>
</dbReference>
<gene>
    <name evidence="2" type="ORF">GCM10010439_67420</name>
</gene>
<dbReference type="InterPro" id="IPR051781">
    <property type="entry name" value="Metallo-dep_Hydrolase"/>
</dbReference>
<dbReference type="Gene3D" id="3.20.20.140">
    <property type="entry name" value="Metal-dependent hydrolases"/>
    <property type="match status" value="1"/>
</dbReference>
<dbReference type="InterPro" id="IPR057744">
    <property type="entry name" value="OTAase-like"/>
</dbReference>
<dbReference type="PANTHER" id="PTHR43135">
    <property type="entry name" value="ALPHA-D-RIBOSE 1-METHYLPHOSPHONATE 5-TRIPHOSPHATE DIPHOSPHATASE"/>
    <property type="match status" value="1"/>
</dbReference>
<dbReference type="InterPro" id="IPR006680">
    <property type="entry name" value="Amidohydro-rel"/>
</dbReference>
<dbReference type="Pfam" id="PF01979">
    <property type="entry name" value="Amidohydro_1"/>
    <property type="match status" value="1"/>
</dbReference>
<dbReference type="InterPro" id="IPR032466">
    <property type="entry name" value="Metal_Hydrolase"/>
</dbReference>
<evidence type="ECO:0000259" key="1">
    <source>
        <dbReference type="Pfam" id="PF01979"/>
    </source>
</evidence>
<keyword evidence="3" id="KW-1185">Reference proteome</keyword>
<accession>A0ABN3USL6</accession>
<sequence length="402" mass="42438">MLTLKAAGLLDLDTGEIVRPGILRIEGDRIVGVGGEPEGEIVDLGELILLPGLMDMEVNLLMGGRGETFAFSPVQDDPALRMLRAVGNARRTLRAGFTTVRNLGLFVKTGGYLLDVALAKAIDAGWIDGPRVIPAGHAITPTGGHLDPTMFAAFAPGVLPLTLEEGIANGVDEVRKAVRYQIKHGAQLIKVCCSGGVMSHTGLPGAQHYSDEELRAIVDEAHRRGLKVAAHTHGADAVKAAIEAGIDCIEHGFLIDDEAIELMLERGTWLVPTTFLADGMDVSKSAPELQAKAAEMFPRARESVRKAIEAGVKIAVGTDAPAIPHGKNANELVALAGRGMSPLEVLRAATVRAAELIGVTDRGRLAEGLLADVIGVPGNPLEDITVTQNVRFVMKGGKVFDH</sequence>
<dbReference type="InterPro" id="IPR011059">
    <property type="entry name" value="Metal-dep_hydrolase_composite"/>
</dbReference>
<dbReference type="SUPFAM" id="SSF51556">
    <property type="entry name" value="Metallo-dependent hydrolases"/>
    <property type="match status" value="1"/>
</dbReference>
<dbReference type="CDD" id="cd01299">
    <property type="entry name" value="Met_dep_hydrolase_A"/>
    <property type="match status" value="1"/>
</dbReference>
<dbReference type="EMBL" id="BAAATZ010000034">
    <property type="protein sequence ID" value="GAA2737411.1"/>
    <property type="molecule type" value="Genomic_DNA"/>
</dbReference>
<reference evidence="2 3" key="1">
    <citation type="journal article" date="2019" name="Int. J. Syst. Evol. Microbiol.">
        <title>The Global Catalogue of Microorganisms (GCM) 10K type strain sequencing project: providing services to taxonomists for standard genome sequencing and annotation.</title>
        <authorList>
            <consortium name="The Broad Institute Genomics Platform"/>
            <consortium name="The Broad Institute Genome Sequencing Center for Infectious Disease"/>
            <person name="Wu L."/>
            <person name="Ma J."/>
        </authorList>
    </citation>
    <scope>NUCLEOTIDE SEQUENCE [LARGE SCALE GENOMIC DNA]</scope>
    <source>
        <strain evidence="2 3">JCM 8201</strain>
    </source>
</reference>
<feature type="domain" description="Amidohydrolase-related" evidence="1">
    <location>
        <begin position="48"/>
        <end position="399"/>
    </location>
</feature>
<dbReference type="Proteomes" id="UP001501842">
    <property type="component" value="Unassembled WGS sequence"/>
</dbReference>
<proteinExistence type="predicted"/>
<name>A0ABN3USL6_9ACTN</name>